<organism evidence="4 5">
    <name type="scientific">Streptomyces avermitilis (strain ATCC 31267 / DSM 46492 / JCM 5070 / NBRC 14893 / NCIMB 12804 / NRRL 8165 / MA-4680)</name>
    <dbReference type="NCBI Taxonomy" id="227882"/>
    <lineage>
        <taxon>Bacteria</taxon>
        <taxon>Bacillati</taxon>
        <taxon>Actinomycetota</taxon>
        <taxon>Actinomycetes</taxon>
        <taxon>Kitasatosporales</taxon>
        <taxon>Streptomycetaceae</taxon>
        <taxon>Streptomyces</taxon>
    </lineage>
</organism>
<dbReference type="GO" id="GO:0016491">
    <property type="term" value="F:oxidoreductase activity"/>
    <property type="evidence" value="ECO:0007669"/>
    <property type="project" value="UniProtKB-KW"/>
</dbReference>
<reference evidence="4 5" key="1">
    <citation type="journal article" date="2001" name="Proc. Natl. Acad. Sci. U.S.A.">
        <title>Genome sequence of an industrial microorganism Streptomyces avermitilis: deducing the ability of producing secondary metabolites.</title>
        <authorList>
            <person name="Omura S."/>
            <person name="Ikeda H."/>
            <person name="Ishikawa J."/>
            <person name="Hanamoto A."/>
            <person name="Takahashi C."/>
            <person name="Shinose M."/>
            <person name="Takahashi Y."/>
            <person name="Horikawa H."/>
            <person name="Nakazawa H."/>
            <person name="Osonoe T."/>
            <person name="Kikuchi H."/>
            <person name="Shiba T."/>
            <person name="Sakaki Y."/>
            <person name="Hattori M."/>
        </authorList>
    </citation>
    <scope>NUCLEOTIDE SEQUENCE [LARGE SCALE GENOMIC DNA]</scope>
    <source>
        <strain evidence="5">ATCC 31267 / DSM 46492 / JCM 5070 / NBRC 14893 / NCIMB 12804 / NRRL 8165 / MA-4680</strain>
    </source>
</reference>
<dbReference type="InterPro" id="IPR036188">
    <property type="entry name" value="FAD/NAD-bd_sf"/>
</dbReference>
<dbReference type="Pfam" id="PF01494">
    <property type="entry name" value="FAD_binding_3"/>
    <property type="match status" value="1"/>
</dbReference>
<dbReference type="EMBL" id="BA000030">
    <property type="protein sequence ID" value="BAC68972.1"/>
    <property type="molecule type" value="Genomic_DNA"/>
</dbReference>
<feature type="domain" description="FAD-binding" evidence="3">
    <location>
        <begin position="22"/>
        <end position="99"/>
    </location>
</feature>
<sequence>MSIFVVPTGDVPQMAHRDGHEPSFTPWRRTGVTGLLEDDSGRVTGVRYVDEHGSPGELAADLTVACDGRDSSVRRAAGLEPSYFEVPMDVWQVRVPARDPLKEGRVSLTVRDGQFAATLDRGDYYQTSYLIKKGTDGALRPMASSGSATGSASCSAGTVRRRTPSAPGTT</sequence>
<dbReference type="InterPro" id="IPR050631">
    <property type="entry name" value="PheA/TfdB_FAD_monoxygenase"/>
</dbReference>
<dbReference type="eggNOG" id="COG0654">
    <property type="taxonomic scope" value="Bacteria"/>
</dbReference>
<reference evidence="4 5" key="2">
    <citation type="journal article" date="2003" name="Nat. Biotechnol.">
        <title>Complete genome sequence and comparative analysis of the industrial microorganism Streptomyces avermitilis.</title>
        <authorList>
            <person name="Ikeda H."/>
            <person name="Ishikawa J."/>
            <person name="Hanamoto A."/>
            <person name="Shinose M."/>
            <person name="Kikuchi H."/>
            <person name="Shiba T."/>
            <person name="Sakaki Y."/>
            <person name="Hattori M."/>
            <person name="Omura S."/>
        </authorList>
    </citation>
    <scope>NUCLEOTIDE SEQUENCE [LARGE SCALE GENOMIC DNA]</scope>
    <source>
        <strain evidence="5">ATCC 31267 / DSM 46492 / JCM 5070 / NBRC 14893 / NCIMB 12804 / NRRL 8165 / MA-4680</strain>
    </source>
</reference>
<keyword evidence="1" id="KW-0560">Oxidoreductase</keyword>
<feature type="region of interest" description="Disordered" evidence="2">
    <location>
        <begin position="139"/>
        <end position="170"/>
    </location>
</feature>
<dbReference type="Proteomes" id="UP000000428">
    <property type="component" value="Chromosome"/>
</dbReference>
<keyword evidence="5" id="KW-1185">Reference proteome</keyword>
<dbReference type="PANTHER" id="PTHR43476">
    <property type="entry name" value="3-(3-HYDROXY-PHENYL)PROPIONATE/3-HYDROXYCINNAMIC ACID HYDROXYLASE"/>
    <property type="match status" value="1"/>
</dbReference>
<dbReference type="SUPFAM" id="SSF51905">
    <property type="entry name" value="FAD/NAD(P)-binding domain"/>
    <property type="match status" value="1"/>
</dbReference>
<dbReference type="Gene3D" id="3.50.50.60">
    <property type="entry name" value="FAD/NAD(P)-binding domain"/>
    <property type="match status" value="1"/>
</dbReference>
<dbReference type="InterPro" id="IPR002938">
    <property type="entry name" value="FAD-bd"/>
</dbReference>
<feature type="compositionally biased region" description="Low complexity" evidence="2">
    <location>
        <begin position="143"/>
        <end position="158"/>
    </location>
</feature>
<evidence type="ECO:0000256" key="1">
    <source>
        <dbReference type="ARBA" id="ARBA00023002"/>
    </source>
</evidence>
<dbReference type="KEGG" id="sma:SAVERM_1262"/>
<dbReference type="PANTHER" id="PTHR43476:SF5">
    <property type="entry name" value="FAD-DEPENDENT MONOOXYGENASE"/>
    <property type="match status" value="1"/>
</dbReference>
<accession>Q82NN9</accession>
<name>Q82NN9_STRAW</name>
<evidence type="ECO:0000259" key="3">
    <source>
        <dbReference type="Pfam" id="PF01494"/>
    </source>
</evidence>
<dbReference type="HOGENOM" id="CLU_1569759_0_0_11"/>
<dbReference type="AlphaFoldDB" id="Q82NN9"/>
<evidence type="ECO:0000313" key="4">
    <source>
        <dbReference type="EMBL" id="BAC68972.1"/>
    </source>
</evidence>
<proteinExistence type="predicted"/>
<gene>
    <name evidence="4" type="ORF">SAVERM_1262</name>
</gene>
<evidence type="ECO:0000313" key="5">
    <source>
        <dbReference type="Proteomes" id="UP000000428"/>
    </source>
</evidence>
<reference evidence="4 5" key="3">
    <citation type="journal article" date="2014" name="J. Ind. Microbiol. Biotechnol.">
        <title>Genome mining of the Streptomyces avermitilis genome and development of genome-minimized hosts for heterologous expression of biosynthetic gene clusters.</title>
        <authorList>
            <person name="Ikeda H."/>
            <person name="Shin-ya K."/>
            <person name="Omura S."/>
        </authorList>
    </citation>
    <scope>NUCLEOTIDE SEQUENCE [LARGE SCALE GENOMIC DNA]</scope>
    <source>
        <strain evidence="5">ATCC 31267 / DSM 46492 / JCM 5070 / NBRC 14893 / NCIMB 12804 / NRRL 8165 / MA-4680</strain>
    </source>
</reference>
<dbReference type="GO" id="GO:0071949">
    <property type="term" value="F:FAD binding"/>
    <property type="evidence" value="ECO:0007669"/>
    <property type="project" value="InterPro"/>
</dbReference>
<dbReference type="Gene3D" id="3.30.70.2450">
    <property type="match status" value="1"/>
</dbReference>
<evidence type="ECO:0000256" key="2">
    <source>
        <dbReference type="SAM" id="MobiDB-lite"/>
    </source>
</evidence>
<protein>
    <recommendedName>
        <fullName evidence="3">FAD-binding domain-containing protein</fullName>
    </recommendedName>
</protein>